<evidence type="ECO:0000313" key="3">
    <source>
        <dbReference type="Proteomes" id="UP000807115"/>
    </source>
</evidence>
<sequence length="98" mass="10449">MATLLRLPVMHGRVVGGGGNKDKLAQRPWWDGNKPDSPRQPWQSGGNEARATGGEPGAWRAPPRLRVPPGRQATTGAPRRLLAPFHREAAAEAAAANT</sequence>
<dbReference type="Proteomes" id="UP000807115">
    <property type="component" value="Chromosome 4"/>
</dbReference>
<proteinExistence type="predicted"/>
<reference evidence="2" key="2">
    <citation type="submission" date="2020-10" db="EMBL/GenBank/DDBJ databases">
        <authorList>
            <person name="Cooper E.A."/>
            <person name="Brenton Z.W."/>
            <person name="Flinn B.S."/>
            <person name="Jenkins J."/>
            <person name="Shu S."/>
            <person name="Flowers D."/>
            <person name="Luo F."/>
            <person name="Wang Y."/>
            <person name="Xia P."/>
            <person name="Barry K."/>
            <person name="Daum C."/>
            <person name="Lipzen A."/>
            <person name="Yoshinaga Y."/>
            <person name="Schmutz J."/>
            <person name="Saski C."/>
            <person name="Vermerris W."/>
            <person name="Kresovich S."/>
        </authorList>
    </citation>
    <scope>NUCLEOTIDE SEQUENCE</scope>
</reference>
<dbReference type="EMBL" id="CM027683">
    <property type="protein sequence ID" value="KAG0535233.1"/>
    <property type="molecule type" value="Genomic_DNA"/>
</dbReference>
<comment type="caution">
    <text evidence="2">The sequence shown here is derived from an EMBL/GenBank/DDBJ whole genome shotgun (WGS) entry which is preliminary data.</text>
</comment>
<gene>
    <name evidence="2" type="ORF">BDA96_04G348500</name>
</gene>
<reference evidence="2" key="1">
    <citation type="journal article" date="2019" name="BMC Genomics">
        <title>A new reference genome for Sorghum bicolor reveals high levels of sequence similarity between sweet and grain genotypes: implications for the genetics of sugar metabolism.</title>
        <authorList>
            <person name="Cooper E.A."/>
            <person name="Brenton Z.W."/>
            <person name="Flinn B.S."/>
            <person name="Jenkins J."/>
            <person name="Shu S."/>
            <person name="Flowers D."/>
            <person name="Luo F."/>
            <person name="Wang Y."/>
            <person name="Xia P."/>
            <person name="Barry K."/>
            <person name="Daum C."/>
            <person name="Lipzen A."/>
            <person name="Yoshinaga Y."/>
            <person name="Schmutz J."/>
            <person name="Saski C."/>
            <person name="Vermerris W."/>
            <person name="Kresovich S."/>
        </authorList>
    </citation>
    <scope>NUCLEOTIDE SEQUENCE</scope>
</reference>
<name>A0A921R8V8_SORBI</name>
<feature type="region of interest" description="Disordered" evidence="1">
    <location>
        <begin position="10"/>
        <end position="98"/>
    </location>
</feature>
<evidence type="ECO:0000313" key="2">
    <source>
        <dbReference type="EMBL" id="KAG0535233.1"/>
    </source>
</evidence>
<organism evidence="2 3">
    <name type="scientific">Sorghum bicolor</name>
    <name type="common">Sorghum</name>
    <name type="synonym">Sorghum vulgare</name>
    <dbReference type="NCBI Taxonomy" id="4558"/>
    <lineage>
        <taxon>Eukaryota</taxon>
        <taxon>Viridiplantae</taxon>
        <taxon>Streptophyta</taxon>
        <taxon>Embryophyta</taxon>
        <taxon>Tracheophyta</taxon>
        <taxon>Spermatophyta</taxon>
        <taxon>Magnoliopsida</taxon>
        <taxon>Liliopsida</taxon>
        <taxon>Poales</taxon>
        <taxon>Poaceae</taxon>
        <taxon>PACMAD clade</taxon>
        <taxon>Panicoideae</taxon>
        <taxon>Andropogonodae</taxon>
        <taxon>Andropogoneae</taxon>
        <taxon>Sorghinae</taxon>
        <taxon>Sorghum</taxon>
    </lineage>
</organism>
<evidence type="ECO:0000256" key="1">
    <source>
        <dbReference type="SAM" id="MobiDB-lite"/>
    </source>
</evidence>
<protein>
    <submittedName>
        <fullName evidence="2">Uncharacterized protein</fullName>
    </submittedName>
</protein>
<dbReference type="AlphaFoldDB" id="A0A921R8V8"/>
<accession>A0A921R8V8</accession>